<dbReference type="KEGG" id="psua:FLK61_33910"/>
<dbReference type="KEGG" id="psua:FLK61_34205"/>
<dbReference type="Proteomes" id="UP000318138">
    <property type="component" value="Chromosome"/>
</dbReference>
<accession>A0A859FES9</accession>
<name>A0A859FES9_9BACI</name>
<proteinExistence type="predicted"/>
<sequence length="54" mass="6139">MPVLRDKGDRYRPVVTVAKAKKGVPTVVEISGQRYTLTHPDHKRGAQEIKRRAK</sequence>
<dbReference type="RefSeq" id="WP_176009711.1">
    <property type="nucleotide sequence ID" value="NZ_CP041372.2"/>
</dbReference>
<evidence type="ECO:0000313" key="1">
    <source>
        <dbReference type="EMBL" id="QKS71679.1"/>
    </source>
</evidence>
<reference evidence="1" key="2">
    <citation type="submission" date="2020-05" db="EMBL/GenBank/DDBJ databases">
        <title>Bacillus alkalisoli sp. nov. isolated from saline soil.</title>
        <authorList>
            <person name="Sun J.-Q."/>
            <person name="Xu L."/>
        </authorList>
    </citation>
    <scope>NUCLEOTIDE SEQUENCE</scope>
    <source>
        <strain evidence="1">M4U3P1</strain>
    </source>
</reference>
<reference evidence="3" key="1">
    <citation type="submission" date="2019-07" db="EMBL/GenBank/DDBJ databases">
        <title>Bacillus alkalisoli sp. nov. isolated from saline soil.</title>
        <authorList>
            <person name="Sun J.-Q."/>
            <person name="Xu L."/>
        </authorList>
    </citation>
    <scope>NUCLEOTIDE SEQUENCE [LARGE SCALE GENOMIC DNA]</scope>
    <source>
        <strain evidence="3">M4U3P1</strain>
    </source>
</reference>
<keyword evidence="3" id="KW-1185">Reference proteome</keyword>
<organism evidence="1 3">
    <name type="scientific">Paenalkalicoccus suaedae</name>
    <dbReference type="NCBI Taxonomy" id="2592382"/>
    <lineage>
        <taxon>Bacteria</taxon>
        <taxon>Bacillati</taxon>
        <taxon>Bacillota</taxon>
        <taxon>Bacilli</taxon>
        <taxon>Bacillales</taxon>
        <taxon>Bacillaceae</taxon>
        <taxon>Paenalkalicoccus</taxon>
    </lineage>
</organism>
<dbReference type="EMBL" id="CP041372">
    <property type="protein sequence ID" value="QKS71732.1"/>
    <property type="molecule type" value="Genomic_DNA"/>
</dbReference>
<dbReference type="EMBL" id="CP041372">
    <property type="protein sequence ID" value="QKS71679.1"/>
    <property type="molecule type" value="Genomic_DNA"/>
</dbReference>
<protein>
    <submittedName>
        <fullName evidence="1">Uncharacterized protein</fullName>
    </submittedName>
</protein>
<dbReference type="AlphaFoldDB" id="A0A859FES9"/>
<evidence type="ECO:0000313" key="2">
    <source>
        <dbReference type="EMBL" id="QKS71732.1"/>
    </source>
</evidence>
<evidence type="ECO:0000313" key="3">
    <source>
        <dbReference type="Proteomes" id="UP000318138"/>
    </source>
</evidence>
<gene>
    <name evidence="1" type="ORF">FLK61_33910</name>
    <name evidence="2" type="ORF">FLK61_34205</name>
</gene>